<dbReference type="InterPro" id="IPR006571">
    <property type="entry name" value="TLDc_dom"/>
</dbReference>
<reference evidence="2" key="1">
    <citation type="submission" date="2013-07" db="EMBL/GenBank/DDBJ databases">
        <title>The genome of an arbuscular mycorrhizal fungus provides insights into the evolution of the oldest plant symbiosis.</title>
        <authorList>
            <consortium name="DOE Joint Genome Institute"/>
            <person name="Tisserant E."/>
            <person name="Malbreil M."/>
            <person name="Kuo A."/>
            <person name="Kohler A."/>
            <person name="Symeonidi A."/>
            <person name="Balestrini R."/>
            <person name="Charron P."/>
            <person name="Duensing N."/>
            <person name="Frei-dit-Frey N."/>
            <person name="Gianinazzi-Pearson V."/>
            <person name="Gilbert B."/>
            <person name="Handa Y."/>
            <person name="Hijri M."/>
            <person name="Kaul R."/>
            <person name="Kawaguchi M."/>
            <person name="Krajinski F."/>
            <person name="Lammers P."/>
            <person name="Lapierre D."/>
            <person name="Masclaux F.G."/>
            <person name="Murat C."/>
            <person name="Morin E."/>
            <person name="Ndikumana S."/>
            <person name="Pagni M."/>
            <person name="Petitpierre D."/>
            <person name="Requena N."/>
            <person name="Rosikiewicz P."/>
            <person name="Riley R."/>
            <person name="Saito K."/>
            <person name="San Clemente H."/>
            <person name="Shapiro H."/>
            <person name="van Tuinen D."/>
            <person name="Becard G."/>
            <person name="Bonfante P."/>
            <person name="Paszkowski U."/>
            <person name="Shachar-Hill Y."/>
            <person name="Young J.P."/>
            <person name="Sanders I.R."/>
            <person name="Henrissat B."/>
            <person name="Rensing S.A."/>
            <person name="Grigoriev I.V."/>
            <person name="Corradi N."/>
            <person name="Roux C."/>
            <person name="Martin F."/>
        </authorList>
    </citation>
    <scope>NUCLEOTIDE SEQUENCE</scope>
    <source>
        <strain evidence="2">DAOM 197198</strain>
    </source>
</reference>
<accession>U9U715</accession>
<dbReference type="PROSITE" id="PS51886">
    <property type="entry name" value="TLDC"/>
    <property type="match status" value="1"/>
</dbReference>
<proteinExistence type="predicted"/>
<dbReference type="AlphaFoldDB" id="U9U715"/>
<dbReference type="Pfam" id="PF07534">
    <property type="entry name" value="TLD"/>
    <property type="match status" value="1"/>
</dbReference>
<feature type="domain" description="TLDc" evidence="1">
    <location>
        <begin position="1"/>
        <end position="144"/>
    </location>
</feature>
<evidence type="ECO:0000313" key="2">
    <source>
        <dbReference type="EMBL" id="ESA11391.1"/>
    </source>
</evidence>
<protein>
    <recommendedName>
        <fullName evidence="1">TLDc domain-containing protein</fullName>
    </recommendedName>
</protein>
<gene>
    <name evidence="2" type="ORF">GLOINDRAFT_3162</name>
</gene>
<name>U9U715_RHIID</name>
<dbReference type="HOGENOM" id="CLU_021542_1_2_1"/>
<organism evidence="2">
    <name type="scientific">Rhizophagus irregularis (strain DAOM 181602 / DAOM 197198 / MUCL 43194)</name>
    <name type="common">Arbuscular mycorrhizal fungus</name>
    <name type="synonym">Glomus intraradices</name>
    <dbReference type="NCBI Taxonomy" id="747089"/>
    <lineage>
        <taxon>Eukaryota</taxon>
        <taxon>Fungi</taxon>
        <taxon>Fungi incertae sedis</taxon>
        <taxon>Mucoromycota</taxon>
        <taxon>Glomeromycotina</taxon>
        <taxon>Glomeromycetes</taxon>
        <taxon>Glomerales</taxon>
        <taxon>Glomeraceae</taxon>
        <taxon>Rhizophagus</taxon>
    </lineage>
</organism>
<feature type="non-terminal residue" evidence="2">
    <location>
        <position position="1"/>
    </location>
</feature>
<evidence type="ECO:0000259" key="1">
    <source>
        <dbReference type="PROSITE" id="PS51886"/>
    </source>
</evidence>
<sequence>GSRDGFTPKKFHELCDDKLCTVTFIKIKETEEIIGGYNPLKWKTSHDDYGEWGETKDSFIFSFKNKDNFKESILSRVNDASYALFYHNRFGPTFGESDIDIRVLPENNSKEYDYCLCQQESYEKEIIDTEGVFSIEDYEYALAKATCIVPITRPKLLYWYGDVIGGLLGWCPTNDLLFLDQIT</sequence>
<dbReference type="EMBL" id="KI286043">
    <property type="protein sequence ID" value="ESA11391.1"/>
    <property type="molecule type" value="Genomic_DNA"/>
</dbReference>